<evidence type="ECO:0000256" key="1">
    <source>
        <dbReference type="SAM" id="SignalP"/>
    </source>
</evidence>
<dbReference type="OrthoDB" id="10036721at2759"/>
<evidence type="ECO:0000313" key="2">
    <source>
        <dbReference type="EMBL" id="KAF7359257.1"/>
    </source>
</evidence>
<feature type="signal peptide" evidence="1">
    <location>
        <begin position="1"/>
        <end position="22"/>
    </location>
</feature>
<evidence type="ECO:0000313" key="3">
    <source>
        <dbReference type="Proteomes" id="UP000623467"/>
    </source>
</evidence>
<keyword evidence="1" id="KW-0732">Signal</keyword>
<dbReference type="Gene3D" id="2.60.120.260">
    <property type="entry name" value="Galactose-binding domain-like"/>
    <property type="match status" value="2"/>
</dbReference>
<protein>
    <recommendedName>
        <fullName evidence="4">Carbohydrate-binding module family 67 protein</fullName>
    </recommendedName>
</protein>
<reference evidence="2" key="1">
    <citation type="submission" date="2020-05" db="EMBL/GenBank/DDBJ databases">
        <title>Mycena genomes resolve the evolution of fungal bioluminescence.</title>
        <authorList>
            <person name="Tsai I.J."/>
        </authorList>
    </citation>
    <scope>NUCLEOTIDE SEQUENCE</scope>
    <source>
        <strain evidence="2">160909Yilan</strain>
    </source>
</reference>
<sequence>MLQLVSFLLASLALRAVPSATALDFGASQWIWTNEITNGTAPVGARAFRKDFTAPLGKTPVQADVILTVDNSLTFYVNGGEVGTGGDFKFAERFCVPLRPCLNVFAVTAVNGATAPNPAGLLAAIEITYTDGTTSTIVSDTTWRASTTVPTGYEQLSFDANSWTPAIAEGAYGIAPWGQVAIPSDPPVLSLTNANWIWTDEVVNGNAPPGPRAFRRTYTPPTGQTATSATIIITADNEYSLYVNGILIGSGTDFQVAQEYTVTLTPSPNVVFAVYAVNTATTDNPAGLLVAIEINTSTPGCDCTSGAFLITDGSWKSNTGTPIGFQLPGFDDSSWPAATVEGAYGVTPWNTVAVVSVSAPITAIAGAPLSNATAMAA</sequence>
<gene>
    <name evidence="2" type="ORF">MSAN_01268000</name>
</gene>
<dbReference type="EMBL" id="JACAZH010000009">
    <property type="protein sequence ID" value="KAF7359257.1"/>
    <property type="molecule type" value="Genomic_DNA"/>
</dbReference>
<dbReference type="Proteomes" id="UP000623467">
    <property type="component" value="Unassembled WGS sequence"/>
</dbReference>
<dbReference type="InterPro" id="IPR008979">
    <property type="entry name" value="Galactose-bd-like_sf"/>
</dbReference>
<dbReference type="SUPFAM" id="SSF49785">
    <property type="entry name" value="Galactose-binding domain-like"/>
    <property type="match status" value="1"/>
</dbReference>
<accession>A0A8H6YIM0</accession>
<keyword evidence="3" id="KW-1185">Reference proteome</keyword>
<proteinExistence type="predicted"/>
<evidence type="ECO:0008006" key="4">
    <source>
        <dbReference type="Google" id="ProtNLM"/>
    </source>
</evidence>
<dbReference type="AlphaFoldDB" id="A0A8H6YIM0"/>
<organism evidence="2 3">
    <name type="scientific">Mycena sanguinolenta</name>
    <dbReference type="NCBI Taxonomy" id="230812"/>
    <lineage>
        <taxon>Eukaryota</taxon>
        <taxon>Fungi</taxon>
        <taxon>Dikarya</taxon>
        <taxon>Basidiomycota</taxon>
        <taxon>Agaricomycotina</taxon>
        <taxon>Agaricomycetes</taxon>
        <taxon>Agaricomycetidae</taxon>
        <taxon>Agaricales</taxon>
        <taxon>Marasmiineae</taxon>
        <taxon>Mycenaceae</taxon>
        <taxon>Mycena</taxon>
    </lineage>
</organism>
<name>A0A8H6YIM0_9AGAR</name>
<comment type="caution">
    <text evidence="2">The sequence shown here is derived from an EMBL/GenBank/DDBJ whole genome shotgun (WGS) entry which is preliminary data.</text>
</comment>
<feature type="chain" id="PRO_5034520684" description="Carbohydrate-binding module family 67 protein" evidence="1">
    <location>
        <begin position="23"/>
        <end position="377"/>
    </location>
</feature>